<keyword evidence="2" id="KW-1185">Reference proteome</keyword>
<dbReference type="InterPro" id="IPR053169">
    <property type="entry name" value="MUG_Protein"/>
</dbReference>
<comment type="caution">
    <text evidence="1">The sequence shown here is derived from an EMBL/GenBank/DDBJ whole genome shotgun (WGS) entry which is preliminary data.</text>
</comment>
<organism evidence="1 2">
    <name type="scientific">Pichia membranifaciens</name>
    <dbReference type="NCBI Taxonomy" id="4926"/>
    <lineage>
        <taxon>Eukaryota</taxon>
        <taxon>Fungi</taxon>
        <taxon>Dikarya</taxon>
        <taxon>Ascomycota</taxon>
        <taxon>Saccharomycotina</taxon>
        <taxon>Pichiomycetes</taxon>
        <taxon>Pichiales</taxon>
        <taxon>Pichiaceae</taxon>
        <taxon>Pichia</taxon>
    </lineage>
</organism>
<evidence type="ECO:0000313" key="2">
    <source>
        <dbReference type="Proteomes" id="UP000186136"/>
    </source>
</evidence>
<dbReference type="Pfam" id="PF03663">
    <property type="entry name" value="Glyco_hydro_76"/>
    <property type="match status" value="1"/>
</dbReference>
<evidence type="ECO:0000313" key="1">
    <source>
        <dbReference type="EMBL" id="GAV30494.1"/>
    </source>
</evidence>
<name>A0A1Q2YLS5_9ASCO</name>
<sequence>MSFDNNLEGFNTCQKMWYFFWNPSVGSFTTQVPCHESHGNQFSCYAQAVAMHAIADSASVNKDMTIPIVDKAIKATLKYRNPKYGAYSVDFHGGINSGDEDVNYDDNAHLLRALIELYEATQNRNYMNMCKELMKFLYTGIIEHQIWHVPGLKWHITKPYMNTISNSVSAIGAMRMIPYAENQQEEQKLYEFSKICINFVWNKLLDPSDDIIMDGVGYDSENLDITKYSYNQGTTLSAICLLYKYDHNPEWKEKATRLVDGCINPSKTLFDRDYKDYDKRFLQGVSYFNQLLIEGVVDYILTFENEVSPELINSCKHQLLRHLSYFRKYCLDPADGMYFMSFDIYKLDEDIYKRYRNEFGGTKEFRPDPRERMGNLNDTPVEKRPVAKSLIGAGAAAHIFFQGARIFPKMDPSCP</sequence>
<dbReference type="Proteomes" id="UP000186136">
    <property type="component" value="Unassembled WGS sequence"/>
</dbReference>
<dbReference type="SUPFAM" id="SSF48208">
    <property type="entry name" value="Six-hairpin glycosidases"/>
    <property type="match status" value="1"/>
</dbReference>
<dbReference type="InterPro" id="IPR005198">
    <property type="entry name" value="Glyco_hydro_76"/>
</dbReference>
<accession>A0A1Q2YLS5</accession>
<dbReference type="InterPro" id="IPR008928">
    <property type="entry name" value="6-hairpin_glycosidase_sf"/>
</dbReference>
<dbReference type="PANTHER" id="PTHR47791">
    <property type="entry name" value="MEIOTICALLY UP-REGULATED GENE 191 PROTEIN"/>
    <property type="match status" value="1"/>
</dbReference>
<reference evidence="1 2" key="1">
    <citation type="submission" date="2016-08" db="EMBL/GenBank/DDBJ databases">
        <title>Whole genome shotgun sequence of Pichia membranifaciens KS47-1.</title>
        <authorList>
            <person name="Konishi M."/>
            <person name="Ishida M."/>
            <person name="Arakawa T."/>
            <person name="Kato Y."/>
            <person name="Horiuchi J."/>
        </authorList>
    </citation>
    <scope>NUCLEOTIDE SEQUENCE [LARGE SCALE GENOMIC DNA]</scope>
    <source>
        <strain evidence="1 2">KS47-1</strain>
    </source>
</reference>
<dbReference type="PANTHER" id="PTHR47791:SF3">
    <property type="entry name" value="MEIOTICALLY UP-REGULATED GENE 191 PROTEIN"/>
    <property type="match status" value="1"/>
</dbReference>
<proteinExistence type="predicted"/>
<protein>
    <submittedName>
        <fullName evidence="1">Uncharacterized protein</fullName>
    </submittedName>
</protein>
<gene>
    <name evidence="1" type="ORF">PMKS-004008</name>
</gene>
<dbReference type="GO" id="GO:0005975">
    <property type="term" value="P:carbohydrate metabolic process"/>
    <property type="evidence" value="ECO:0007669"/>
    <property type="project" value="InterPro"/>
</dbReference>
<dbReference type="EMBL" id="BDGI01000181">
    <property type="protein sequence ID" value="GAV30494.1"/>
    <property type="molecule type" value="Genomic_DNA"/>
</dbReference>
<dbReference type="OrthoDB" id="9984024at2759"/>
<dbReference type="AlphaFoldDB" id="A0A1Q2YLS5"/>
<dbReference type="Gene3D" id="1.50.10.20">
    <property type="match status" value="1"/>
</dbReference>